<name>A0A1N7LWZ1_9BACL</name>
<feature type="domain" description="HTH marR-type" evidence="2">
    <location>
        <begin position="4"/>
        <end position="139"/>
    </location>
</feature>
<evidence type="ECO:0000256" key="1">
    <source>
        <dbReference type="ARBA" id="ARBA00023125"/>
    </source>
</evidence>
<dbReference type="PRINTS" id="PR00598">
    <property type="entry name" value="HTHMARR"/>
</dbReference>
<protein>
    <submittedName>
        <fullName evidence="3">DNA-binding transcriptional regulator, MarR family</fullName>
    </submittedName>
</protein>
<dbReference type="PANTHER" id="PTHR33164">
    <property type="entry name" value="TRANSCRIPTIONAL REGULATOR, MARR FAMILY"/>
    <property type="match status" value="1"/>
</dbReference>
<sequence>MGNRRELSHQLEREFRQVFRRMKREVHQVLREKMTDSEFVFLKYLATHDPQSPSDLSAVLDVSASHVTQVTDSLVKKGWVRRCRSPVDKRVIELEITSEGSEVYSRMEVKRMEYFHQKFSSFTTQEMETLLRLFQKLSGN</sequence>
<dbReference type="GO" id="GO:0006950">
    <property type="term" value="P:response to stress"/>
    <property type="evidence" value="ECO:0007669"/>
    <property type="project" value="TreeGrafter"/>
</dbReference>
<dbReference type="Pfam" id="PF01047">
    <property type="entry name" value="MarR"/>
    <property type="match status" value="1"/>
</dbReference>
<keyword evidence="4" id="KW-1185">Reference proteome</keyword>
<dbReference type="AlphaFoldDB" id="A0A1N7LWZ1"/>
<proteinExistence type="predicted"/>
<dbReference type="InterPro" id="IPR000835">
    <property type="entry name" value="HTH_MarR-typ"/>
</dbReference>
<evidence type="ECO:0000313" key="4">
    <source>
        <dbReference type="Proteomes" id="UP000186795"/>
    </source>
</evidence>
<dbReference type="GO" id="GO:0003677">
    <property type="term" value="F:DNA binding"/>
    <property type="evidence" value="ECO:0007669"/>
    <property type="project" value="UniProtKB-KW"/>
</dbReference>
<dbReference type="RefSeq" id="WP_076524684.1">
    <property type="nucleotide sequence ID" value="NZ_CP048103.1"/>
</dbReference>
<dbReference type="OrthoDB" id="9799747at2"/>
<accession>A0A1N7LWZ1</accession>
<reference evidence="4" key="1">
    <citation type="submission" date="2017-01" db="EMBL/GenBank/DDBJ databases">
        <authorList>
            <person name="Varghese N."/>
            <person name="Submissions S."/>
        </authorList>
    </citation>
    <scope>NUCLEOTIDE SEQUENCE [LARGE SCALE GENOMIC DNA]</scope>
    <source>
        <strain evidence="4">DSM 45196</strain>
    </source>
</reference>
<dbReference type="InterPro" id="IPR036390">
    <property type="entry name" value="WH_DNA-bd_sf"/>
</dbReference>
<dbReference type="InterPro" id="IPR036388">
    <property type="entry name" value="WH-like_DNA-bd_sf"/>
</dbReference>
<dbReference type="EMBL" id="FTOD01000005">
    <property type="protein sequence ID" value="SIS78221.1"/>
    <property type="molecule type" value="Genomic_DNA"/>
</dbReference>
<dbReference type="Proteomes" id="UP000186795">
    <property type="component" value="Unassembled WGS sequence"/>
</dbReference>
<dbReference type="SUPFAM" id="SSF46785">
    <property type="entry name" value="Winged helix' DNA-binding domain"/>
    <property type="match status" value="1"/>
</dbReference>
<dbReference type="PANTHER" id="PTHR33164:SF67">
    <property type="entry name" value="TRANSCRIPTIONAL REGULATOR, MARR FAMILY"/>
    <property type="match status" value="1"/>
</dbReference>
<keyword evidence="1 3" id="KW-0238">DNA-binding</keyword>
<dbReference type="GO" id="GO:0003700">
    <property type="term" value="F:DNA-binding transcription factor activity"/>
    <property type="evidence" value="ECO:0007669"/>
    <property type="project" value="InterPro"/>
</dbReference>
<evidence type="ECO:0000313" key="3">
    <source>
        <dbReference type="EMBL" id="SIS78221.1"/>
    </source>
</evidence>
<organism evidence="3 4">
    <name type="scientific">Kroppenstedtia eburnea</name>
    <dbReference type="NCBI Taxonomy" id="714067"/>
    <lineage>
        <taxon>Bacteria</taxon>
        <taxon>Bacillati</taxon>
        <taxon>Bacillota</taxon>
        <taxon>Bacilli</taxon>
        <taxon>Bacillales</taxon>
        <taxon>Thermoactinomycetaceae</taxon>
        <taxon>Kroppenstedtia</taxon>
    </lineage>
</organism>
<dbReference type="SMART" id="SM00347">
    <property type="entry name" value="HTH_MARR"/>
    <property type="match status" value="1"/>
</dbReference>
<evidence type="ECO:0000259" key="2">
    <source>
        <dbReference type="PROSITE" id="PS50995"/>
    </source>
</evidence>
<gene>
    <name evidence="3" type="ORF">SAMN05421790_10533</name>
</gene>
<dbReference type="InterPro" id="IPR039422">
    <property type="entry name" value="MarR/SlyA-like"/>
</dbReference>
<dbReference type="Gene3D" id="1.10.10.10">
    <property type="entry name" value="Winged helix-like DNA-binding domain superfamily/Winged helix DNA-binding domain"/>
    <property type="match status" value="1"/>
</dbReference>
<dbReference type="PROSITE" id="PS50995">
    <property type="entry name" value="HTH_MARR_2"/>
    <property type="match status" value="1"/>
</dbReference>